<sequence length="298" mass="31171">MAVLIQQIINGLAAGGIYALIAIGWTTVFGIVGIINWTHGEVYMIGAYTGYFLTACAGLSLLPALLISMVAGAAAAVLLDQFGYVPLRKKGALVKSGFITALGLSTLVRYSANAAFTADPRVYPQLMEYRLITLFCMGGNEITVSSIHLKILLGSLIIMAVLQCFFTRTLIGKAMMAGSQDMKTLALMGADAERLIKITFALSGALGAAAGFFMGTLYTIFPTMGALAGLKGWACAILGGIGSITGSLIGGILIGVAENLTSGLLSPGYKDAVSFAIMILVLLIRPTGLMGYKFEEKV</sequence>
<evidence type="ECO:0000256" key="9">
    <source>
        <dbReference type="ARBA" id="ARBA00037998"/>
    </source>
</evidence>
<dbReference type="GO" id="GO:0005304">
    <property type="term" value="F:L-valine transmembrane transporter activity"/>
    <property type="evidence" value="ECO:0007669"/>
    <property type="project" value="TreeGrafter"/>
</dbReference>
<evidence type="ECO:0000313" key="11">
    <source>
        <dbReference type="EMBL" id="MDQ0152121.1"/>
    </source>
</evidence>
<dbReference type="GO" id="GO:0015192">
    <property type="term" value="F:L-phenylalanine transmembrane transporter activity"/>
    <property type="evidence" value="ECO:0007669"/>
    <property type="project" value="TreeGrafter"/>
</dbReference>
<feature type="transmembrane region" description="Helical" evidence="10">
    <location>
        <begin position="12"/>
        <end position="38"/>
    </location>
</feature>
<dbReference type="PANTHER" id="PTHR11795">
    <property type="entry name" value="BRANCHED-CHAIN AMINO ACID TRANSPORT SYSTEM PERMEASE PROTEIN LIVH"/>
    <property type="match status" value="1"/>
</dbReference>
<evidence type="ECO:0000256" key="3">
    <source>
        <dbReference type="ARBA" id="ARBA00022475"/>
    </source>
</evidence>
<gene>
    <name evidence="11" type="ORF">J2S20_000806</name>
</gene>
<protein>
    <submittedName>
        <fullName evidence="11">Branched-chain amino acid transport system permease protein</fullName>
    </submittedName>
</protein>
<evidence type="ECO:0000256" key="1">
    <source>
        <dbReference type="ARBA" id="ARBA00004651"/>
    </source>
</evidence>
<keyword evidence="4" id="KW-0997">Cell inner membrane</keyword>
<evidence type="ECO:0000313" key="12">
    <source>
        <dbReference type="Proteomes" id="UP001241537"/>
    </source>
</evidence>
<evidence type="ECO:0000256" key="5">
    <source>
        <dbReference type="ARBA" id="ARBA00022692"/>
    </source>
</evidence>
<dbReference type="GO" id="GO:0015808">
    <property type="term" value="P:L-alanine transport"/>
    <property type="evidence" value="ECO:0007669"/>
    <property type="project" value="TreeGrafter"/>
</dbReference>
<feature type="transmembrane region" description="Helical" evidence="10">
    <location>
        <begin position="198"/>
        <end position="221"/>
    </location>
</feature>
<reference evidence="11" key="1">
    <citation type="submission" date="2023-07" db="EMBL/GenBank/DDBJ databases">
        <title>Genomic Encyclopedia of Type Strains, Phase IV (KMG-IV): sequencing the most valuable type-strain genomes for metagenomic binning, comparative biology and taxonomic classification.</title>
        <authorList>
            <person name="Goeker M."/>
        </authorList>
    </citation>
    <scope>NUCLEOTIDE SEQUENCE</scope>
    <source>
        <strain evidence="11">DSM 19659</strain>
    </source>
</reference>
<evidence type="ECO:0000256" key="10">
    <source>
        <dbReference type="SAM" id="Phobius"/>
    </source>
</evidence>
<dbReference type="Pfam" id="PF02653">
    <property type="entry name" value="BPD_transp_2"/>
    <property type="match status" value="1"/>
</dbReference>
<comment type="caution">
    <text evidence="11">The sequence shown here is derived from an EMBL/GenBank/DDBJ whole genome shotgun (WGS) entry which is preliminary data.</text>
</comment>
<feature type="transmembrane region" description="Helical" evidence="10">
    <location>
        <begin position="50"/>
        <end position="79"/>
    </location>
</feature>
<dbReference type="GO" id="GO:0005886">
    <property type="term" value="C:plasma membrane"/>
    <property type="evidence" value="ECO:0007669"/>
    <property type="project" value="UniProtKB-SubCell"/>
</dbReference>
<evidence type="ECO:0000256" key="8">
    <source>
        <dbReference type="ARBA" id="ARBA00023136"/>
    </source>
</evidence>
<dbReference type="EMBL" id="JAUSTO010000004">
    <property type="protein sequence ID" value="MDQ0152121.1"/>
    <property type="molecule type" value="Genomic_DNA"/>
</dbReference>
<keyword evidence="8 10" id="KW-0472">Membrane</keyword>
<keyword evidence="5 10" id="KW-0812">Transmembrane</keyword>
<dbReference type="Proteomes" id="UP001241537">
    <property type="component" value="Unassembled WGS sequence"/>
</dbReference>
<feature type="transmembrane region" description="Helical" evidence="10">
    <location>
        <begin position="91"/>
        <end position="111"/>
    </location>
</feature>
<organism evidence="11 12">
    <name type="scientific">Moryella indoligenes</name>
    <dbReference type="NCBI Taxonomy" id="371674"/>
    <lineage>
        <taxon>Bacteria</taxon>
        <taxon>Bacillati</taxon>
        <taxon>Bacillota</taxon>
        <taxon>Clostridia</taxon>
        <taxon>Lachnospirales</taxon>
        <taxon>Lachnospiraceae</taxon>
        <taxon>Moryella</taxon>
    </lineage>
</organism>
<keyword evidence="3" id="KW-1003">Cell membrane</keyword>
<comment type="subcellular location">
    <subcellularLocation>
        <location evidence="1">Cell membrane</location>
        <topology evidence="1">Multi-pass membrane protein</topology>
    </subcellularLocation>
</comment>
<comment type="similarity">
    <text evidence="9">Belongs to the binding-protein-dependent transport system permease family. LivHM subfamily.</text>
</comment>
<keyword evidence="2" id="KW-0813">Transport</keyword>
<keyword evidence="7 10" id="KW-1133">Transmembrane helix</keyword>
<evidence type="ECO:0000256" key="7">
    <source>
        <dbReference type="ARBA" id="ARBA00022989"/>
    </source>
</evidence>
<feature type="transmembrane region" description="Helical" evidence="10">
    <location>
        <begin position="233"/>
        <end position="257"/>
    </location>
</feature>
<dbReference type="AlphaFoldDB" id="A0AAE3V9D8"/>
<dbReference type="GO" id="GO:0015188">
    <property type="term" value="F:L-isoleucine transmembrane transporter activity"/>
    <property type="evidence" value="ECO:0007669"/>
    <property type="project" value="TreeGrafter"/>
</dbReference>
<dbReference type="InterPro" id="IPR001851">
    <property type="entry name" value="ABC_transp_permease"/>
</dbReference>
<dbReference type="PANTHER" id="PTHR11795:SF371">
    <property type="entry name" value="HIGH-AFFINITY BRANCHED-CHAIN AMINO ACID TRANSPORT SYSTEM PERMEASE PROTEIN LIVH"/>
    <property type="match status" value="1"/>
</dbReference>
<dbReference type="GO" id="GO:0015190">
    <property type="term" value="F:L-leucine transmembrane transporter activity"/>
    <property type="evidence" value="ECO:0007669"/>
    <property type="project" value="TreeGrafter"/>
</dbReference>
<evidence type="ECO:0000256" key="2">
    <source>
        <dbReference type="ARBA" id="ARBA00022448"/>
    </source>
</evidence>
<dbReference type="RefSeq" id="WP_106611251.1">
    <property type="nucleotide sequence ID" value="NZ_JAUSTO010000004.1"/>
</dbReference>
<dbReference type="GO" id="GO:0042941">
    <property type="term" value="P:D-alanine transmembrane transport"/>
    <property type="evidence" value="ECO:0007669"/>
    <property type="project" value="TreeGrafter"/>
</dbReference>
<name>A0AAE3V9D8_9FIRM</name>
<dbReference type="InterPro" id="IPR052157">
    <property type="entry name" value="BCAA_transport_permease"/>
</dbReference>
<proteinExistence type="inferred from homology"/>
<keyword evidence="6" id="KW-0029">Amino-acid transport</keyword>
<evidence type="ECO:0000256" key="6">
    <source>
        <dbReference type="ARBA" id="ARBA00022970"/>
    </source>
</evidence>
<evidence type="ECO:0000256" key="4">
    <source>
        <dbReference type="ARBA" id="ARBA00022519"/>
    </source>
</evidence>
<keyword evidence="12" id="KW-1185">Reference proteome</keyword>
<dbReference type="GO" id="GO:1903806">
    <property type="term" value="P:L-isoleucine import across plasma membrane"/>
    <property type="evidence" value="ECO:0007669"/>
    <property type="project" value="TreeGrafter"/>
</dbReference>
<accession>A0AAE3V9D8</accession>
<feature type="transmembrane region" description="Helical" evidence="10">
    <location>
        <begin position="272"/>
        <end position="292"/>
    </location>
</feature>
<dbReference type="CDD" id="cd06582">
    <property type="entry name" value="TM_PBP1_LivH_like"/>
    <property type="match status" value="1"/>
</dbReference>